<dbReference type="Proteomes" id="UP001180020">
    <property type="component" value="Unassembled WGS sequence"/>
</dbReference>
<dbReference type="GO" id="GO:0061630">
    <property type="term" value="F:ubiquitin protein ligase activity"/>
    <property type="evidence" value="ECO:0007669"/>
    <property type="project" value="InterPro"/>
</dbReference>
<reference evidence="1" key="2">
    <citation type="submission" date="2023-06" db="EMBL/GenBank/DDBJ databases">
        <authorList>
            <person name="Ma L."/>
            <person name="Liu K.-W."/>
            <person name="Li Z."/>
            <person name="Hsiao Y.-Y."/>
            <person name="Qi Y."/>
            <person name="Fu T."/>
            <person name="Tang G."/>
            <person name="Zhang D."/>
            <person name="Sun W.-H."/>
            <person name="Liu D.-K."/>
            <person name="Li Y."/>
            <person name="Chen G.-Z."/>
            <person name="Liu X.-D."/>
            <person name="Liao X.-Y."/>
            <person name="Jiang Y.-T."/>
            <person name="Yu X."/>
            <person name="Hao Y."/>
            <person name="Huang J."/>
            <person name="Zhao X.-W."/>
            <person name="Ke S."/>
            <person name="Chen Y.-Y."/>
            <person name="Wu W.-L."/>
            <person name="Hsu J.-L."/>
            <person name="Lin Y.-F."/>
            <person name="Huang M.-D."/>
            <person name="Li C.-Y."/>
            <person name="Huang L."/>
            <person name="Wang Z.-W."/>
            <person name="Zhao X."/>
            <person name="Zhong W.-Y."/>
            <person name="Peng D.-H."/>
            <person name="Ahmad S."/>
            <person name="Lan S."/>
            <person name="Zhang J.-S."/>
            <person name="Tsai W.-C."/>
            <person name="Van De Peer Y."/>
            <person name="Liu Z.-J."/>
        </authorList>
    </citation>
    <scope>NUCLEOTIDE SEQUENCE</scope>
    <source>
        <strain evidence="1">CP</strain>
        <tissue evidence="1">Leaves</tissue>
    </source>
</reference>
<dbReference type="AlphaFoldDB" id="A0AAV9FH91"/>
<dbReference type="GO" id="GO:0030155">
    <property type="term" value="P:regulation of cell adhesion"/>
    <property type="evidence" value="ECO:0007669"/>
    <property type="project" value="TreeGrafter"/>
</dbReference>
<reference evidence="1" key="1">
    <citation type="journal article" date="2023" name="Nat. Commun.">
        <title>Diploid and tetraploid genomes of Acorus and the evolution of monocots.</title>
        <authorList>
            <person name="Ma L."/>
            <person name="Liu K.W."/>
            <person name="Li Z."/>
            <person name="Hsiao Y.Y."/>
            <person name="Qi Y."/>
            <person name="Fu T."/>
            <person name="Tang G.D."/>
            <person name="Zhang D."/>
            <person name="Sun W.H."/>
            <person name="Liu D.K."/>
            <person name="Li Y."/>
            <person name="Chen G.Z."/>
            <person name="Liu X.D."/>
            <person name="Liao X.Y."/>
            <person name="Jiang Y.T."/>
            <person name="Yu X."/>
            <person name="Hao Y."/>
            <person name="Huang J."/>
            <person name="Zhao X.W."/>
            <person name="Ke S."/>
            <person name="Chen Y.Y."/>
            <person name="Wu W.L."/>
            <person name="Hsu J.L."/>
            <person name="Lin Y.F."/>
            <person name="Huang M.D."/>
            <person name="Li C.Y."/>
            <person name="Huang L."/>
            <person name="Wang Z.W."/>
            <person name="Zhao X."/>
            <person name="Zhong W.Y."/>
            <person name="Peng D.H."/>
            <person name="Ahmad S."/>
            <person name="Lan S."/>
            <person name="Zhang J.S."/>
            <person name="Tsai W.C."/>
            <person name="Van de Peer Y."/>
            <person name="Liu Z.J."/>
        </authorList>
    </citation>
    <scope>NUCLEOTIDE SEQUENCE</scope>
    <source>
        <strain evidence="1">CP</strain>
    </source>
</reference>
<protein>
    <recommendedName>
        <fullName evidence="3">C2H2-type domain-containing protein</fullName>
    </recommendedName>
</protein>
<sequence length="147" mass="16522">MMEGIFIRAAPHCLKSFLRRSEFEAHVHEMHADLQTNAEKEVGSKADGLNAPRPTSLDIYAKQSAHPESSTARNNYINHLSRRLTTTHNRALTGHTTELLSPSILRYRIGEILTCSQTDMEGLLRLVLHQSLHSLITLCNLISLLIL</sequence>
<gene>
    <name evidence="1" type="ORF">QJS10_CPA01g00009</name>
</gene>
<dbReference type="PANTHER" id="PTHR13480:SF0">
    <property type="entry name" value="E3 UBIQUITIN-PROTEIN LIGASE HAKAI"/>
    <property type="match status" value="1"/>
</dbReference>
<comment type="caution">
    <text evidence="1">The sequence shown here is derived from an EMBL/GenBank/DDBJ whole genome shotgun (WGS) entry which is preliminary data.</text>
</comment>
<keyword evidence="2" id="KW-1185">Reference proteome</keyword>
<evidence type="ECO:0000313" key="1">
    <source>
        <dbReference type="EMBL" id="KAK1325152.1"/>
    </source>
</evidence>
<dbReference type="InterPro" id="IPR040383">
    <property type="entry name" value="HAKAI/CBLL2"/>
</dbReference>
<dbReference type="PANTHER" id="PTHR13480">
    <property type="entry name" value="E3 UBIQUITIN-PROTEIN LIGASE HAKAI-RELATED"/>
    <property type="match status" value="1"/>
</dbReference>
<dbReference type="EMBL" id="JAUJYO010000001">
    <property type="protein sequence ID" value="KAK1325152.1"/>
    <property type="molecule type" value="Genomic_DNA"/>
</dbReference>
<accession>A0AAV9FH91</accession>
<proteinExistence type="predicted"/>
<name>A0AAV9FH91_ACOCL</name>
<evidence type="ECO:0000313" key="2">
    <source>
        <dbReference type="Proteomes" id="UP001180020"/>
    </source>
</evidence>
<organism evidence="1 2">
    <name type="scientific">Acorus calamus</name>
    <name type="common">Sweet flag</name>
    <dbReference type="NCBI Taxonomy" id="4465"/>
    <lineage>
        <taxon>Eukaryota</taxon>
        <taxon>Viridiplantae</taxon>
        <taxon>Streptophyta</taxon>
        <taxon>Embryophyta</taxon>
        <taxon>Tracheophyta</taxon>
        <taxon>Spermatophyta</taxon>
        <taxon>Magnoliopsida</taxon>
        <taxon>Liliopsida</taxon>
        <taxon>Acoraceae</taxon>
        <taxon>Acorus</taxon>
    </lineage>
</organism>
<evidence type="ECO:0008006" key="3">
    <source>
        <dbReference type="Google" id="ProtNLM"/>
    </source>
</evidence>
<dbReference type="GO" id="GO:0016567">
    <property type="term" value="P:protein ubiquitination"/>
    <property type="evidence" value="ECO:0007669"/>
    <property type="project" value="InterPro"/>
</dbReference>